<dbReference type="AlphaFoldDB" id="A0A3N0BLN6"/>
<comment type="subunit">
    <text evidence="2">Homodimer.</text>
</comment>
<keyword evidence="4" id="KW-1185">Reference proteome</keyword>
<dbReference type="OrthoDB" id="9801395at2"/>
<keyword evidence="2" id="KW-0378">Hydrolase</keyword>
<comment type="catalytic activity">
    <reaction evidence="2">
        <text>a D-aminoacyl-tRNA + H2O = a tRNA + a D-alpha-amino acid + H(+)</text>
        <dbReference type="Rhea" id="RHEA:13953"/>
        <dbReference type="Rhea" id="RHEA-COMP:10123"/>
        <dbReference type="Rhea" id="RHEA-COMP:10124"/>
        <dbReference type="ChEBI" id="CHEBI:15377"/>
        <dbReference type="ChEBI" id="CHEBI:15378"/>
        <dbReference type="ChEBI" id="CHEBI:59871"/>
        <dbReference type="ChEBI" id="CHEBI:78442"/>
        <dbReference type="ChEBI" id="CHEBI:79333"/>
        <dbReference type="EC" id="3.1.1.96"/>
    </reaction>
</comment>
<comment type="domain">
    <text evidence="2">A Gly-cisPro motif from one monomer fits into the active site of the other monomer to allow specific chiral rejection of L-amino acids.</text>
</comment>
<dbReference type="PANTHER" id="PTHR10472:SF5">
    <property type="entry name" value="D-AMINOACYL-TRNA DEACYLASE 1"/>
    <property type="match status" value="1"/>
</dbReference>
<dbReference type="HAMAP" id="MF_00518">
    <property type="entry name" value="Deacylase_Dtd"/>
    <property type="match status" value="1"/>
</dbReference>
<dbReference type="Proteomes" id="UP000278632">
    <property type="component" value="Unassembled WGS sequence"/>
</dbReference>
<dbReference type="NCBIfam" id="TIGR00256">
    <property type="entry name" value="D-aminoacyl-tRNA deacylase"/>
    <property type="match status" value="1"/>
</dbReference>
<keyword evidence="2" id="KW-0963">Cytoplasm</keyword>
<name>A0A3N0BLN6_9ACTN</name>
<dbReference type="GO" id="GO:0005737">
    <property type="term" value="C:cytoplasm"/>
    <property type="evidence" value="ECO:0007669"/>
    <property type="project" value="UniProtKB-SubCell"/>
</dbReference>
<dbReference type="GO" id="GO:0043908">
    <property type="term" value="F:Ser(Gly)-tRNA(Ala) hydrolase activity"/>
    <property type="evidence" value="ECO:0007669"/>
    <property type="project" value="UniProtKB-UniRule"/>
</dbReference>
<accession>A0A3N0BLN6</accession>
<dbReference type="GO" id="GO:0019478">
    <property type="term" value="P:D-amino acid catabolic process"/>
    <property type="evidence" value="ECO:0007669"/>
    <property type="project" value="UniProtKB-UniRule"/>
</dbReference>
<comment type="caution">
    <text evidence="3">The sequence shown here is derived from an EMBL/GenBank/DDBJ whole genome shotgun (WGS) entry which is preliminary data.</text>
</comment>
<dbReference type="Pfam" id="PF02580">
    <property type="entry name" value="Tyr_Deacylase"/>
    <property type="match status" value="1"/>
</dbReference>
<dbReference type="GO" id="GO:0000049">
    <property type="term" value="F:tRNA binding"/>
    <property type="evidence" value="ECO:0007669"/>
    <property type="project" value="UniProtKB-UniRule"/>
</dbReference>
<dbReference type="GO" id="GO:0051500">
    <property type="term" value="F:D-tyrosyl-tRNA(Tyr) deacylase activity"/>
    <property type="evidence" value="ECO:0007669"/>
    <property type="project" value="TreeGrafter"/>
</dbReference>
<dbReference type="EMBL" id="QICD01000001">
    <property type="protein sequence ID" value="RNL49071.1"/>
    <property type="molecule type" value="Genomic_DNA"/>
</dbReference>
<evidence type="ECO:0000313" key="3">
    <source>
        <dbReference type="EMBL" id="RNL49071.1"/>
    </source>
</evidence>
<dbReference type="FunFam" id="3.50.80.10:FF:000001">
    <property type="entry name" value="D-aminoacyl-tRNA deacylase"/>
    <property type="match status" value="1"/>
</dbReference>
<dbReference type="CDD" id="cd00563">
    <property type="entry name" value="Dtyr_deacylase"/>
    <property type="match status" value="1"/>
</dbReference>
<dbReference type="SUPFAM" id="SSF69500">
    <property type="entry name" value="DTD-like"/>
    <property type="match status" value="1"/>
</dbReference>
<sequence length="148" mass="16527">MRAVVQRVSRAQVEIDGNTVGSIGKGLVILLGVGHEDTEEQAERLWSKISRLRIFEDEDGKTNLSLADVHGDVLVVSQFTLFANCKKGNRPSFTQAGAPDEANRLYEWFVERARRDVPRVETGRFGAYMDVSLTNDGPFTLWLDTDAL</sequence>
<comment type="function">
    <text evidence="2">An aminoacyl-tRNA editing enzyme that deacylates mischarged D-aminoacyl-tRNAs. Also deacylates mischarged glycyl-tRNA(Ala), protecting cells against glycine mischarging by AlaRS. Acts via tRNA-based rather than protein-based catalysis; rejects L-amino acids rather than detecting D-amino acids in the active site. By recycling D-aminoacyl-tRNA to D-amino acids and free tRNA molecules, this enzyme counteracts the toxicity associated with the formation of D-aminoacyl-tRNA entities in vivo and helps enforce protein L-homochirality.</text>
</comment>
<dbReference type="PANTHER" id="PTHR10472">
    <property type="entry name" value="D-TYROSYL-TRNA TYR DEACYLASE"/>
    <property type="match status" value="1"/>
</dbReference>
<keyword evidence="2" id="KW-0820">tRNA-binding</keyword>
<proteinExistence type="inferred from homology"/>
<dbReference type="EC" id="3.1.1.-" evidence="2"/>
<evidence type="ECO:0000256" key="1">
    <source>
        <dbReference type="ARBA" id="ARBA00009673"/>
    </source>
</evidence>
<evidence type="ECO:0000313" key="4">
    <source>
        <dbReference type="Proteomes" id="UP000278632"/>
    </source>
</evidence>
<reference evidence="4" key="1">
    <citation type="submission" date="2018-05" db="EMBL/GenBank/DDBJ databases">
        <title>Genome Sequencing of selected type strains of the family Eggerthellaceae.</title>
        <authorList>
            <person name="Danylec N."/>
            <person name="Stoll D.A."/>
            <person name="Doetsch A."/>
            <person name="Huch M."/>
        </authorList>
    </citation>
    <scope>NUCLEOTIDE SEQUENCE [LARGE SCALE GENOMIC DNA]</scope>
    <source>
        <strain evidence="4">DSM 16106</strain>
    </source>
</reference>
<dbReference type="InterPro" id="IPR003732">
    <property type="entry name" value="Daa-tRNA_deacyls_DTD"/>
</dbReference>
<organism evidence="3 4">
    <name type="scientific">Paraeggerthella hongkongensis</name>
    <dbReference type="NCBI Taxonomy" id="230658"/>
    <lineage>
        <taxon>Bacteria</taxon>
        <taxon>Bacillati</taxon>
        <taxon>Actinomycetota</taxon>
        <taxon>Coriobacteriia</taxon>
        <taxon>Eggerthellales</taxon>
        <taxon>Eggerthellaceae</taxon>
        <taxon>Paraeggerthella</taxon>
    </lineage>
</organism>
<dbReference type="GO" id="GO:0106026">
    <property type="term" value="F:Gly-tRNA(Ala) deacylase activity"/>
    <property type="evidence" value="ECO:0007669"/>
    <property type="project" value="UniProtKB-UniRule"/>
</dbReference>
<protein>
    <recommendedName>
        <fullName evidence="2">D-aminoacyl-tRNA deacylase</fullName>
        <shortName evidence="2">DTD</shortName>
        <ecNumber evidence="2">3.1.1.96</ecNumber>
    </recommendedName>
    <alternativeName>
        <fullName evidence="2">Gly-tRNA(Ala) deacylase</fullName>
        <ecNumber evidence="2">3.1.1.-</ecNumber>
    </alternativeName>
</protein>
<feature type="short sequence motif" description="Gly-cisPro motif, important for rejection of L-amino acids" evidence="2">
    <location>
        <begin position="137"/>
        <end position="138"/>
    </location>
</feature>
<keyword evidence="2" id="KW-0694">RNA-binding</keyword>
<comment type="similarity">
    <text evidence="1 2">Belongs to the DTD family.</text>
</comment>
<dbReference type="InterPro" id="IPR023509">
    <property type="entry name" value="DTD-like_sf"/>
</dbReference>
<dbReference type="EC" id="3.1.1.96" evidence="2"/>
<comment type="catalytic activity">
    <reaction evidence="2">
        <text>glycyl-tRNA(Ala) + H2O = tRNA(Ala) + glycine + H(+)</text>
        <dbReference type="Rhea" id="RHEA:53744"/>
        <dbReference type="Rhea" id="RHEA-COMP:9657"/>
        <dbReference type="Rhea" id="RHEA-COMP:13640"/>
        <dbReference type="ChEBI" id="CHEBI:15377"/>
        <dbReference type="ChEBI" id="CHEBI:15378"/>
        <dbReference type="ChEBI" id="CHEBI:57305"/>
        <dbReference type="ChEBI" id="CHEBI:78442"/>
        <dbReference type="ChEBI" id="CHEBI:78522"/>
    </reaction>
</comment>
<dbReference type="RefSeq" id="WP_123191147.1">
    <property type="nucleotide sequence ID" value="NZ_QICD01000001.1"/>
</dbReference>
<dbReference type="Gene3D" id="3.50.80.10">
    <property type="entry name" value="D-tyrosyl-tRNA(Tyr) deacylase"/>
    <property type="match status" value="1"/>
</dbReference>
<comment type="subcellular location">
    <subcellularLocation>
        <location evidence="2">Cytoplasm</location>
    </subcellularLocation>
</comment>
<evidence type="ECO:0000256" key="2">
    <source>
        <dbReference type="HAMAP-Rule" id="MF_00518"/>
    </source>
</evidence>
<gene>
    <name evidence="2" type="primary">dtd</name>
    <name evidence="3" type="ORF">DMP08_01065</name>
</gene>